<feature type="transmembrane region" description="Helical" evidence="1">
    <location>
        <begin position="6"/>
        <end position="27"/>
    </location>
</feature>
<evidence type="ECO:0000313" key="2">
    <source>
        <dbReference type="EMBL" id="EEB24296.1"/>
    </source>
</evidence>
<accession>B6W144</accession>
<keyword evidence="1" id="KW-0472">Membrane</keyword>
<name>B6W144_9BACT</name>
<organism evidence="2 3">
    <name type="scientific">Phocaeicola dorei DSM 17855</name>
    <dbReference type="NCBI Taxonomy" id="483217"/>
    <lineage>
        <taxon>Bacteria</taxon>
        <taxon>Pseudomonadati</taxon>
        <taxon>Bacteroidota</taxon>
        <taxon>Bacteroidia</taxon>
        <taxon>Bacteroidales</taxon>
        <taxon>Bacteroidaceae</taxon>
        <taxon>Phocaeicola</taxon>
    </lineage>
</organism>
<sequence>MYAVTHVSFLMCVEYISLFCIGNSCFLRKDACLKMNVILLFND</sequence>
<gene>
    <name evidence="2" type="ORF">BACDOR_03354</name>
</gene>
<keyword evidence="1" id="KW-1133">Transmembrane helix</keyword>
<proteinExistence type="predicted"/>
<dbReference type="EMBL" id="ABWZ01000069">
    <property type="protein sequence ID" value="EEB24296.1"/>
    <property type="molecule type" value="Genomic_DNA"/>
</dbReference>
<dbReference type="AlphaFoldDB" id="B6W144"/>
<keyword evidence="1" id="KW-0812">Transmembrane</keyword>
<evidence type="ECO:0000313" key="3">
    <source>
        <dbReference type="Proteomes" id="UP000004849"/>
    </source>
</evidence>
<dbReference type="Proteomes" id="UP000004849">
    <property type="component" value="Unassembled WGS sequence"/>
</dbReference>
<dbReference type="HOGENOM" id="CLU_3229536_0_0_10"/>
<reference evidence="2 3" key="2">
    <citation type="submission" date="2008-10" db="EMBL/GenBank/DDBJ databases">
        <authorList>
            <person name="Fulton L."/>
            <person name="Clifton S."/>
            <person name="Fulton B."/>
            <person name="Xu J."/>
            <person name="Minx P."/>
            <person name="Pepin K.H."/>
            <person name="Johnson M."/>
            <person name="Thiruvilangam P."/>
            <person name="Bhonagiri V."/>
            <person name="Nash W.E."/>
            <person name="Mardis E.R."/>
            <person name="Wilson R.K."/>
        </authorList>
    </citation>
    <scope>NUCLEOTIDE SEQUENCE [LARGE SCALE GENOMIC DNA]</scope>
    <source>
        <strain evidence="2 3">DSM 17855</strain>
    </source>
</reference>
<reference evidence="2 3" key="1">
    <citation type="submission" date="2008-10" db="EMBL/GenBank/DDBJ databases">
        <title>Draft genome sequence of Bacteroides dorei (DSM 17855).</title>
        <authorList>
            <person name="Sudarsanam P."/>
            <person name="Ley R."/>
            <person name="Guruge J."/>
            <person name="Turnbaugh P.J."/>
            <person name="Mahowald M."/>
            <person name="Liep D."/>
            <person name="Gordon J."/>
        </authorList>
    </citation>
    <scope>NUCLEOTIDE SEQUENCE [LARGE SCALE GENOMIC DNA]</scope>
    <source>
        <strain evidence="2 3">DSM 17855</strain>
    </source>
</reference>
<evidence type="ECO:0000256" key="1">
    <source>
        <dbReference type="SAM" id="Phobius"/>
    </source>
</evidence>
<protein>
    <submittedName>
        <fullName evidence="2">Uncharacterized protein</fullName>
    </submittedName>
</protein>